<accession>A0A7S0ZZJ6</accession>
<dbReference type="Gene3D" id="1.10.287.110">
    <property type="entry name" value="DnaJ domain"/>
    <property type="match status" value="1"/>
</dbReference>
<dbReference type="InterPro" id="IPR052423">
    <property type="entry name" value="EMIR"/>
</dbReference>
<evidence type="ECO:0000256" key="1">
    <source>
        <dbReference type="SAM" id="MobiDB-lite"/>
    </source>
</evidence>
<dbReference type="InterPro" id="IPR001623">
    <property type="entry name" value="DnaJ_domain"/>
</dbReference>
<dbReference type="AlphaFoldDB" id="A0A7S0ZZJ6"/>
<evidence type="ECO:0000259" key="2">
    <source>
        <dbReference type="PROSITE" id="PS50076"/>
    </source>
</evidence>
<dbReference type="SUPFAM" id="SSF46565">
    <property type="entry name" value="Chaperone J-domain"/>
    <property type="match status" value="1"/>
</dbReference>
<organism evidence="3">
    <name type="scientific">Noctiluca scintillans</name>
    <name type="common">Sea sparkle</name>
    <name type="synonym">Red tide dinoflagellate</name>
    <dbReference type="NCBI Taxonomy" id="2966"/>
    <lineage>
        <taxon>Eukaryota</taxon>
        <taxon>Sar</taxon>
        <taxon>Alveolata</taxon>
        <taxon>Dinophyceae</taxon>
        <taxon>Noctilucales</taxon>
        <taxon>Noctilucaceae</taxon>
        <taxon>Noctiluca</taxon>
    </lineage>
</organism>
<sequence>MSGDVRGFGGPAVQALDDETEEGNPSAEELLKEAGDAFGEVFSVQAPRDVFAGLWSGTKCMLTGVGLAISCLIAQPLEGFRDSGLFGGLRGLTLGLCSGFFFSLTGFCTGLFQTFRGAVNTPRAICAVSQGLCWDSEVRSWNPPSVYSLAEEAARVLVEDEDSSSTERDDGRSNGHTHRSVADMHYYDQLQLHPGASQQEVRRAYFHMSKKWHPDKTSAQGAKERFQAISEAYQVLSDPDRRRAYDSKGRKGAGEGFVDAKIFFGVLFGSDALEQFIGKLRLSDVFGSEGLNGDEGDDREDTGLDFLRHFTSSDKSEAQQTRRQVQLSVDLAARLEEYVHGGDREMFCSASHAEVRQILQRDPSLACFVSEIGWVYKNRAEWHLAQRESRLGAFGLKAISVQLRRSGREIRQKANTAKLAVRSYLKLRRMVNDAEEEKRKDDDSDDEDQDLSEWMASALPTFMETFWSLTTHDITGTLDGVIERVLTDGGVGSEDRFHRAVGLRERGVAFLAEAEAIRAADSAAGDDERKRKRFEEAFIACVGSGGSDD</sequence>
<dbReference type="EMBL" id="HBFQ01017458">
    <property type="protein sequence ID" value="CAD8837803.1"/>
    <property type="molecule type" value="Transcribed_RNA"/>
</dbReference>
<dbReference type="CDD" id="cd06257">
    <property type="entry name" value="DnaJ"/>
    <property type="match status" value="1"/>
</dbReference>
<dbReference type="PANTHER" id="PTHR44094:SF8">
    <property type="entry name" value="DNAJ HEAT SHOCK N-TERMINAL DOMAIN-CONTAINING PROTEIN-RELATED"/>
    <property type="match status" value="1"/>
</dbReference>
<proteinExistence type="predicted"/>
<protein>
    <recommendedName>
        <fullName evidence="2">J domain-containing protein</fullName>
    </recommendedName>
</protein>
<reference evidence="3" key="1">
    <citation type="submission" date="2021-01" db="EMBL/GenBank/DDBJ databases">
        <authorList>
            <person name="Corre E."/>
            <person name="Pelletier E."/>
            <person name="Niang G."/>
            <person name="Scheremetjew M."/>
            <person name="Finn R."/>
            <person name="Kale V."/>
            <person name="Holt S."/>
            <person name="Cochrane G."/>
            <person name="Meng A."/>
            <person name="Brown T."/>
            <person name="Cohen L."/>
        </authorList>
    </citation>
    <scope>NUCLEOTIDE SEQUENCE</scope>
</reference>
<dbReference type="Pfam" id="PF00226">
    <property type="entry name" value="DnaJ"/>
    <property type="match status" value="1"/>
</dbReference>
<dbReference type="PANTHER" id="PTHR44094">
    <property type="entry name" value="DNAJ HEAT SHOCK N-TERMINAL DOMAIN-CONTAINING PROTEIN"/>
    <property type="match status" value="1"/>
</dbReference>
<dbReference type="PROSITE" id="PS50076">
    <property type="entry name" value="DNAJ_2"/>
    <property type="match status" value="1"/>
</dbReference>
<feature type="region of interest" description="Disordered" evidence="1">
    <location>
        <begin position="1"/>
        <end position="25"/>
    </location>
</feature>
<dbReference type="PROSITE" id="PS00636">
    <property type="entry name" value="DNAJ_1"/>
    <property type="match status" value="1"/>
</dbReference>
<dbReference type="Pfam" id="PF14308">
    <property type="entry name" value="DnaJ-X"/>
    <property type="match status" value="1"/>
</dbReference>
<name>A0A7S0ZZJ6_NOCSC</name>
<feature type="domain" description="J" evidence="2">
    <location>
        <begin position="185"/>
        <end position="249"/>
    </location>
</feature>
<gene>
    <name evidence="3" type="ORF">NSCI0253_LOCUS12151</name>
</gene>
<feature type="region of interest" description="Disordered" evidence="1">
    <location>
        <begin position="158"/>
        <end position="178"/>
    </location>
</feature>
<dbReference type="InterPro" id="IPR018253">
    <property type="entry name" value="DnaJ_domain_CS"/>
</dbReference>
<dbReference type="PRINTS" id="PR00625">
    <property type="entry name" value="JDOMAIN"/>
</dbReference>
<evidence type="ECO:0000313" key="3">
    <source>
        <dbReference type="EMBL" id="CAD8837803.1"/>
    </source>
</evidence>
<dbReference type="SMART" id="SM00271">
    <property type="entry name" value="DnaJ"/>
    <property type="match status" value="1"/>
</dbReference>
<feature type="compositionally biased region" description="Gly residues" evidence="1">
    <location>
        <begin position="1"/>
        <end position="10"/>
    </location>
</feature>
<dbReference type="InterPro" id="IPR036869">
    <property type="entry name" value="J_dom_sf"/>
</dbReference>
<dbReference type="InterPro" id="IPR026894">
    <property type="entry name" value="DnaJ_X"/>
</dbReference>